<dbReference type="STRING" id="1302687.SAMN05444267_100548"/>
<dbReference type="SUPFAM" id="SSF49899">
    <property type="entry name" value="Concanavalin A-like lectins/glucanases"/>
    <property type="match status" value="1"/>
</dbReference>
<organism evidence="3 4">
    <name type="scientific">Chryseobacterium polytrichastri</name>
    <dbReference type="NCBI Taxonomy" id="1302687"/>
    <lineage>
        <taxon>Bacteria</taxon>
        <taxon>Pseudomonadati</taxon>
        <taxon>Bacteroidota</taxon>
        <taxon>Flavobacteriia</taxon>
        <taxon>Flavobacteriales</taxon>
        <taxon>Weeksellaceae</taxon>
        <taxon>Chryseobacterium group</taxon>
        <taxon>Chryseobacterium</taxon>
    </lineage>
</organism>
<dbReference type="Proteomes" id="UP000184364">
    <property type="component" value="Unassembled WGS sequence"/>
</dbReference>
<reference evidence="4" key="1">
    <citation type="submission" date="2016-11" db="EMBL/GenBank/DDBJ databases">
        <authorList>
            <person name="Varghese N."/>
            <person name="Submissions S."/>
        </authorList>
    </citation>
    <scope>NUCLEOTIDE SEQUENCE [LARGE SCALE GENOMIC DNA]</scope>
    <source>
        <strain evidence="4">DSM 26899</strain>
    </source>
</reference>
<feature type="domain" description="Alginate lyase 2" evidence="2">
    <location>
        <begin position="37"/>
        <end position="236"/>
    </location>
</feature>
<dbReference type="Pfam" id="PF08787">
    <property type="entry name" value="Alginate_lyase2"/>
    <property type="match status" value="1"/>
</dbReference>
<evidence type="ECO:0000256" key="1">
    <source>
        <dbReference type="SAM" id="SignalP"/>
    </source>
</evidence>
<dbReference type="GO" id="GO:0004553">
    <property type="term" value="F:hydrolase activity, hydrolyzing O-glycosyl compounds"/>
    <property type="evidence" value="ECO:0007669"/>
    <property type="project" value="UniProtKB-ARBA"/>
</dbReference>
<sequence length="241" mass="27204">MKTIIKNHLSISLLLFLIGMTSAVNAQEKYIAPGTKFDLTPFTLQLPLEQNSSIMQKKGKELAKYSSNYFYLDPKDQSMHLFCKSDGTTTKGSHFPRTELREINEWHFAGQHEMSVKLAVLQQPSSGKIIIGQIHGHTKGTEAAKLWWNNGDLQIGFKKEVNDKEQRFTLLKNVPLNQVFSYTISQSDHTVTVTVNDQSQTFTFGDSWTSESVYFKVGNYLQDNSKPVTSGLIAVYSVTIK</sequence>
<dbReference type="Gene3D" id="2.60.120.200">
    <property type="match status" value="1"/>
</dbReference>
<evidence type="ECO:0000313" key="4">
    <source>
        <dbReference type="Proteomes" id="UP000184364"/>
    </source>
</evidence>
<dbReference type="InterPro" id="IPR014895">
    <property type="entry name" value="Alginate_lyase_2"/>
</dbReference>
<dbReference type="AlphaFoldDB" id="A0A1M6TC30"/>
<dbReference type="EMBL" id="FRAV01000005">
    <property type="protein sequence ID" value="SHK54535.1"/>
    <property type="molecule type" value="Genomic_DNA"/>
</dbReference>
<proteinExistence type="predicted"/>
<keyword evidence="1" id="KW-0732">Signal</keyword>
<feature type="signal peptide" evidence="1">
    <location>
        <begin position="1"/>
        <end position="26"/>
    </location>
</feature>
<keyword evidence="3" id="KW-0456">Lyase</keyword>
<feature type="chain" id="PRO_5009921067" evidence="1">
    <location>
        <begin position="27"/>
        <end position="241"/>
    </location>
</feature>
<dbReference type="InterPro" id="IPR013320">
    <property type="entry name" value="ConA-like_dom_sf"/>
</dbReference>
<protein>
    <submittedName>
        <fullName evidence="3">Alginate lyase</fullName>
    </submittedName>
</protein>
<keyword evidence="4" id="KW-1185">Reference proteome</keyword>
<dbReference type="RefSeq" id="WP_083547041.1">
    <property type="nucleotide sequence ID" value="NZ_FRAV01000005.1"/>
</dbReference>
<evidence type="ECO:0000313" key="3">
    <source>
        <dbReference type="EMBL" id="SHK54535.1"/>
    </source>
</evidence>
<name>A0A1M6TC30_9FLAO</name>
<dbReference type="GO" id="GO:0016829">
    <property type="term" value="F:lyase activity"/>
    <property type="evidence" value="ECO:0007669"/>
    <property type="project" value="UniProtKB-KW"/>
</dbReference>
<dbReference type="OrthoDB" id="1408636at2"/>
<dbReference type="GO" id="GO:0005975">
    <property type="term" value="P:carbohydrate metabolic process"/>
    <property type="evidence" value="ECO:0007669"/>
    <property type="project" value="UniProtKB-ARBA"/>
</dbReference>
<accession>A0A1M6TC30</accession>
<gene>
    <name evidence="3" type="ORF">SAMN05444267_100548</name>
</gene>
<evidence type="ECO:0000259" key="2">
    <source>
        <dbReference type="Pfam" id="PF08787"/>
    </source>
</evidence>